<dbReference type="SUPFAM" id="SSF53098">
    <property type="entry name" value="Ribonuclease H-like"/>
    <property type="match status" value="1"/>
</dbReference>
<gene>
    <name evidence="2" type="ORF">SAMN05421732_1163</name>
</gene>
<keyword evidence="2" id="KW-0269">Exonuclease</keyword>
<organism evidence="2 3">
    <name type="scientific">Acinetobacter kookii</name>
    <dbReference type="NCBI Taxonomy" id="1226327"/>
    <lineage>
        <taxon>Bacteria</taxon>
        <taxon>Pseudomonadati</taxon>
        <taxon>Pseudomonadota</taxon>
        <taxon>Gammaproteobacteria</taxon>
        <taxon>Moraxellales</taxon>
        <taxon>Moraxellaceae</taxon>
        <taxon>Acinetobacter</taxon>
    </lineage>
</organism>
<proteinExistence type="predicted"/>
<dbReference type="Gene3D" id="3.30.420.10">
    <property type="entry name" value="Ribonuclease H-like superfamily/Ribonuclease H"/>
    <property type="match status" value="1"/>
</dbReference>
<keyword evidence="2" id="KW-0378">Hydrolase</keyword>
<dbReference type="EMBL" id="FMYO01000016">
    <property type="protein sequence ID" value="SDC85137.1"/>
    <property type="molecule type" value="Genomic_DNA"/>
</dbReference>
<dbReference type="InterPro" id="IPR002562">
    <property type="entry name" value="3'-5'_exonuclease_dom"/>
</dbReference>
<dbReference type="AlphaFoldDB" id="A0A1G6Q0G8"/>
<feature type="domain" description="3'-5' exonuclease" evidence="1">
    <location>
        <begin position="31"/>
        <end position="202"/>
    </location>
</feature>
<dbReference type="PANTHER" id="PTHR47765:SF2">
    <property type="entry name" value="EXONUCLEASE MUT-7 HOMOLOG"/>
    <property type="match status" value="1"/>
</dbReference>
<dbReference type="GO" id="GO:0003676">
    <property type="term" value="F:nucleic acid binding"/>
    <property type="evidence" value="ECO:0007669"/>
    <property type="project" value="InterPro"/>
</dbReference>
<dbReference type="CDD" id="cd06141">
    <property type="entry name" value="WRN_exo"/>
    <property type="match status" value="1"/>
</dbReference>
<evidence type="ECO:0000313" key="3">
    <source>
        <dbReference type="Proteomes" id="UP000243468"/>
    </source>
</evidence>
<evidence type="ECO:0000259" key="1">
    <source>
        <dbReference type="SMART" id="SM00474"/>
    </source>
</evidence>
<dbReference type="STRING" id="1226327.SAMN05421732_1163"/>
<dbReference type="PANTHER" id="PTHR47765">
    <property type="entry name" value="3'-5' EXONUCLEASE DOMAIN-CONTAINING PROTEIN"/>
    <property type="match status" value="1"/>
</dbReference>
<dbReference type="Proteomes" id="UP000243468">
    <property type="component" value="Unassembled WGS sequence"/>
</dbReference>
<dbReference type="SMART" id="SM00474">
    <property type="entry name" value="35EXOc"/>
    <property type="match status" value="1"/>
</dbReference>
<name>A0A1G6Q0G8_9GAMM</name>
<dbReference type="GO" id="GO:0008408">
    <property type="term" value="F:3'-5' exonuclease activity"/>
    <property type="evidence" value="ECO:0007669"/>
    <property type="project" value="InterPro"/>
</dbReference>
<dbReference type="Pfam" id="PF01612">
    <property type="entry name" value="DNA_pol_A_exo1"/>
    <property type="match status" value="1"/>
</dbReference>
<dbReference type="InterPro" id="IPR036397">
    <property type="entry name" value="RNaseH_sf"/>
</dbReference>
<dbReference type="InterPro" id="IPR012337">
    <property type="entry name" value="RNaseH-like_sf"/>
</dbReference>
<keyword evidence="3" id="KW-1185">Reference proteome</keyword>
<protein>
    <submittedName>
        <fullName evidence="2">3'-5' exonuclease</fullName>
    </submittedName>
</protein>
<reference evidence="3" key="1">
    <citation type="submission" date="2016-09" db="EMBL/GenBank/DDBJ databases">
        <authorList>
            <person name="Varghese N."/>
            <person name="Submissions S."/>
        </authorList>
    </citation>
    <scope>NUCLEOTIDE SEQUENCE [LARGE SCALE GENOMIC DNA]</scope>
    <source>
        <strain evidence="3">ANC 4667</strain>
    </source>
</reference>
<evidence type="ECO:0000313" key="2">
    <source>
        <dbReference type="EMBL" id="SDC85137.1"/>
    </source>
</evidence>
<dbReference type="InterPro" id="IPR052408">
    <property type="entry name" value="Exonuclease_MUT-7-like"/>
</dbReference>
<sequence>MIMEEPLLQTLPSKEQIQVFPLFKNLPMQQIQVIHSLEQCHALEAELKHCAVLGFDSESKPTFEKGEVATGPHLIQLATLDKAYLFQMNDEIWEFLKPIFASRDQIKVGFGLKNDAHLFRKKGIELNSVIELSKCFSAFGFSNPMGLKNAMALLFQVNFPKSKKTSTSNWARKTLTPQQIDYAAADAYAPVLVFEELLRLGLLPKHIPNTTLKLRIRPSKIKAETGA</sequence>
<accession>A0A1G6Q0G8</accession>
<keyword evidence="2" id="KW-0540">Nuclease</keyword>
<dbReference type="GO" id="GO:0006139">
    <property type="term" value="P:nucleobase-containing compound metabolic process"/>
    <property type="evidence" value="ECO:0007669"/>
    <property type="project" value="InterPro"/>
</dbReference>